<evidence type="ECO:0000313" key="1">
    <source>
        <dbReference type="EMBL" id="KAJ8627510.1"/>
    </source>
</evidence>
<proteinExistence type="predicted"/>
<name>A0ACC2L274_PERAE</name>
<comment type="caution">
    <text evidence="1">The sequence shown here is derived from an EMBL/GenBank/DDBJ whole genome shotgun (WGS) entry which is preliminary data.</text>
</comment>
<reference evidence="1 2" key="1">
    <citation type="journal article" date="2022" name="Hortic Res">
        <title>A haplotype resolved chromosomal level avocado genome allows analysis of novel avocado genes.</title>
        <authorList>
            <person name="Nath O."/>
            <person name="Fletcher S.J."/>
            <person name="Hayward A."/>
            <person name="Shaw L.M."/>
            <person name="Masouleh A.K."/>
            <person name="Furtado A."/>
            <person name="Henry R.J."/>
            <person name="Mitter N."/>
        </authorList>
    </citation>
    <scope>NUCLEOTIDE SEQUENCE [LARGE SCALE GENOMIC DNA]</scope>
    <source>
        <strain evidence="2">cv. Hass</strain>
    </source>
</reference>
<dbReference type="Proteomes" id="UP001234297">
    <property type="component" value="Chromosome 6"/>
</dbReference>
<sequence>MAWNCFGSSVKGQIHWNQDSQTHPRDRSDDFSVPTVHSASRTGTFSTLTNIQLKEIKEEISTSKASLGLARRETIRDDFKIEELASMIQKSKHLVVFGTCKFTSIGGDIWKQIKQSLSGVFCMREELLYV</sequence>
<dbReference type="EMBL" id="CM056814">
    <property type="protein sequence ID" value="KAJ8627510.1"/>
    <property type="molecule type" value="Genomic_DNA"/>
</dbReference>
<organism evidence="1 2">
    <name type="scientific">Persea americana</name>
    <name type="common">Avocado</name>
    <dbReference type="NCBI Taxonomy" id="3435"/>
    <lineage>
        <taxon>Eukaryota</taxon>
        <taxon>Viridiplantae</taxon>
        <taxon>Streptophyta</taxon>
        <taxon>Embryophyta</taxon>
        <taxon>Tracheophyta</taxon>
        <taxon>Spermatophyta</taxon>
        <taxon>Magnoliopsida</taxon>
        <taxon>Magnoliidae</taxon>
        <taxon>Laurales</taxon>
        <taxon>Lauraceae</taxon>
        <taxon>Persea</taxon>
    </lineage>
</organism>
<protein>
    <submittedName>
        <fullName evidence="1">Uncharacterized protein</fullName>
    </submittedName>
</protein>
<accession>A0ACC2L274</accession>
<keyword evidence="2" id="KW-1185">Reference proteome</keyword>
<evidence type="ECO:0000313" key="2">
    <source>
        <dbReference type="Proteomes" id="UP001234297"/>
    </source>
</evidence>
<gene>
    <name evidence="1" type="ORF">MRB53_020817</name>
</gene>